<gene>
    <name evidence="2" type="ORF">JKF63_01148</name>
</gene>
<evidence type="ECO:0000256" key="1">
    <source>
        <dbReference type="SAM" id="MobiDB-lite"/>
    </source>
</evidence>
<accession>A0A836HH50</accession>
<dbReference type="OrthoDB" id="272090at2759"/>
<proteinExistence type="predicted"/>
<dbReference type="KEGG" id="phet:94287273"/>
<feature type="compositionally biased region" description="Low complexity" evidence="1">
    <location>
        <begin position="237"/>
        <end position="255"/>
    </location>
</feature>
<dbReference type="AlphaFoldDB" id="A0A836HH50"/>
<protein>
    <recommendedName>
        <fullName evidence="4">Nuclear pore complex protein Nup85</fullName>
    </recommendedName>
</protein>
<evidence type="ECO:0000313" key="2">
    <source>
        <dbReference type="EMBL" id="KAG5492569.1"/>
    </source>
</evidence>
<comment type="caution">
    <text evidence="2">The sequence shown here is derived from an EMBL/GenBank/DDBJ whole genome shotgun (WGS) entry which is preliminary data.</text>
</comment>
<feature type="region of interest" description="Disordered" evidence="1">
    <location>
        <begin position="236"/>
        <end position="255"/>
    </location>
</feature>
<reference evidence="2 3" key="1">
    <citation type="submission" date="2021-02" db="EMBL/GenBank/DDBJ databases">
        <title>Porcisia hertigi Genome sequencing and assembly.</title>
        <authorList>
            <person name="Almutairi H."/>
            <person name="Gatherer D."/>
        </authorList>
    </citation>
    <scope>NUCLEOTIDE SEQUENCE [LARGE SCALE GENOMIC DNA]</scope>
    <source>
        <strain evidence="2 3">C119</strain>
    </source>
</reference>
<evidence type="ECO:0000313" key="3">
    <source>
        <dbReference type="Proteomes" id="UP000674318"/>
    </source>
</evidence>
<dbReference type="Proteomes" id="UP000674318">
    <property type="component" value="Chromosome 35"/>
</dbReference>
<dbReference type="EMBL" id="JAFJZO010000035">
    <property type="protein sequence ID" value="KAG5492569.1"/>
    <property type="molecule type" value="Genomic_DNA"/>
</dbReference>
<dbReference type="RefSeq" id="XP_067753353.1">
    <property type="nucleotide sequence ID" value="XM_067897196.1"/>
</dbReference>
<keyword evidence="3" id="KW-1185">Reference proteome</keyword>
<organism evidence="2 3">
    <name type="scientific">Porcisia hertigi</name>
    <dbReference type="NCBI Taxonomy" id="2761500"/>
    <lineage>
        <taxon>Eukaryota</taxon>
        <taxon>Discoba</taxon>
        <taxon>Euglenozoa</taxon>
        <taxon>Kinetoplastea</taxon>
        <taxon>Metakinetoplastina</taxon>
        <taxon>Trypanosomatida</taxon>
        <taxon>Trypanosomatidae</taxon>
        <taxon>Leishmaniinae</taxon>
        <taxon>Porcisia</taxon>
    </lineage>
</organism>
<name>A0A836HH50_9TRYP</name>
<evidence type="ECO:0008006" key="4">
    <source>
        <dbReference type="Google" id="ProtNLM"/>
    </source>
</evidence>
<sequence>MQPPSHNVSLPDVLVRATRAVSRLFFKLQASRYTPESNSKPDVGCMSLVMKTKALLPQEKSNKSHLLPSVWSELYRSAVDELADAEVKEIWGLVSTVLSVVEQGAPDRVNASAAIVEWHNLFNRELADAGDIIKRLLCEDPRDVRSDAVEEMGSHALGRIEEAFLTGHFQASAQLMDALLVYLRRGGSVLLTAEVETALANVKRLLMVAFHDPETHQQWVDAANDELHDSRIILSAGSRGNQNGNDDDSSGNSGDVTTMDRLVEDLCAASLDILLLITKDARWLRDRCHDSHRTATDFLVAVCAIMEPYADLEHVCSFFRKHVDDWIDTEDLRWYYECVLEVLGVSSLADMVVAMQQVTTIVPLGFPQEETELSPAIHNEEASDCESDDADAVSDTVNLDTVMAAAKAPSATETRRFMLACMTAHVADLCAPAVVATSAADIHLTFGRNELITAYARLFALHPRTWRIAGLYACYSPLNDPLFLSDIVLAVAPAAAVDDNIYRSLSAFFHTTWSTSSNHQQAVRAKLEAALPEHAAVAKWWSAMEYYYAESYRETHRLMILTQLNNDNGARAVWLAVQTQLTGLIESEVRHQLKEKDALENAELYTVGCAVQHGFIAMDICGNVELGHYLCAAAALSAYRQAATTVNASLATLVQGQSSSFNPSMTSSRKLEAALEAVTTCLQAIETALKCVDECHAMVHPSTIFTLVEHGAALLLSLRQLMLDSQTGDSTGSAHVTSYVLPLLIESYELIGIHNTHRDPNLADRRLALAEKLAHVHQTCI</sequence>
<dbReference type="GeneID" id="94287273"/>